<evidence type="ECO:0000313" key="4">
    <source>
        <dbReference type="Proteomes" id="UP000002531"/>
    </source>
</evidence>
<organism evidence="3 4">
    <name type="scientific">Nitrobacter winogradskyi (strain ATCC 25391 / DSM 10237 / CIP 104748 / NCIMB 11846 / Nb-255)</name>
    <dbReference type="NCBI Taxonomy" id="323098"/>
    <lineage>
        <taxon>Bacteria</taxon>
        <taxon>Pseudomonadati</taxon>
        <taxon>Pseudomonadota</taxon>
        <taxon>Alphaproteobacteria</taxon>
        <taxon>Hyphomicrobiales</taxon>
        <taxon>Nitrobacteraceae</taxon>
        <taxon>Nitrobacter</taxon>
    </lineage>
</organism>
<dbReference type="EMBL" id="CP000115">
    <property type="protein sequence ID" value="ABA04101.1"/>
    <property type="molecule type" value="Genomic_DNA"/>
</dbReference>
<dbReference type="PANTHER" id="PTHR35401">
    <property type="entry name" value="COPG FAMILY HELIX-TURN-HELIX PROTEIN-RELATED-RELATED"/>
    <property type="match status" value="1"/>
</dbReference>
<dbReference type="KEGG" id="nwi:Nwi_0837"/>
<dbReference type="InterPro" id="IPR010985">
    <property type="entry name" value="Ribbon_hlx_hlx"/>
</dbReference>
<evidence type="ECO:0008006" key="5">
    <source>
        <dbReference type="Google" id="ProtNLM"/>
    </source>
</evidence>
<name>Q3SUE0_NITWN</name>
<sequence length="88" mass="9997">MPNLAPVSVRVSKKERELLEAAADQSRTNLSDFIRRKAVEAAEIDLLQQTRVTIPAAKWKQFEAWVNSPAKEIPALKKLSKSRPVWQD</sequence>
<evidence type="ECO:0000313" key="3">
    <source>
        <dbReference type="EMBL" id="ABA04101.1"/>
    </source>
</evidence>
<dbReference type="AlphaFoldDB" id="Q3SUE0"/>
<dbReference type="HOGENOM" id="CLU_152494_1_2_5"/>
<dbReference type="Pfam" id="PF08681">
    <property type="entry name" value="TacA1"/>
    <property type="match status" value="1"/>
</dbReference>
<evidence type="ECO:0000256" key="1">
    <source>
        <dbReference type="ARBA" id="ARBA00022649"/>
    </source>
</evidence>
<keyword evidence="1" id="KW-1277">Toxin-antitoxin system</keyword>
<dbReference type="RefSeq" id="WP_011314149.1">
    <property type="nucleotide sequence ID" value="NC_007406.1"/>
</dbReference>
<accession>Q3SUE0</accession>
<dbReference type="Gene3D" id="1.20.5.780">
    <property type="entry name" value="Single helix bin"/>
    <property type="match status" value="1"/>
</dbReference>
<dbReference type="eggNOG" id="COG4453">
    <property type="taxonomic scope" value="Bacteria"/>
</dbReference>
<protein>
    <recommendedName>
        <fullName evidence="5">DUF1778 domain-containing protein</fullName>
    </recommendedName>
</protein>
<evidence type="ECO:0000256" key="2">
    <source>
        <dbReference type="ARBA" id="ARBA00049988"/>
    </source>
</evidence>
<keyword evidence="4" id="KW-1185">Reference proteome</keyword>
<dbReference type="GO" id="GO:0006355">
    <property type="term" value="P:regulation of DNA-templated transcription"/>
    <property type="evidence" value="ECO:0007669"/>
    <property type="project" value="InterPro"/>
</dbReference>
<proteinExistence type="inferred from homology"/>
<dbReference type="SUPFAM" id="SSF47598">
    <property type="entry name" value="Ribbon-helix-helix"/>
    <property type="match status" value="1"/>
</dbReference>
<reference evidence="3 4" key="1">
    <citation type="journal article" date="2006" name="Appl. Environ. Microbiol.">
        <title>Genome sequence of the chemolithoautotrophic nitrite-oxidizing bacterium Nitrobacter winogradskyi Nb-255.</title>
        <authorList>
            <person name="Starkenburg S.R."/>
            <person name="Chain P.S."/>
            <person name="Sayavedra-Soto L.A."/>
            <person name="Hauser L."/>
            <person name="Land M.L."/>
            <person name="Larimer F.W."/>
            <person name="Malfatti S.A."/>
            <person name="Klotz M.G."/>
            <person name="Bottomley P.J."/>
            <person name="Arp D.J."/>
            <person name="Hickey W.J."/>
        </authorList>
    </citation>
    <scope>NUCLEOTIDE SEQUENCE [LARGE SCALE GENOMIC DNA]</scope>
    <source>
        <strain evidence="4">ATCC 25391 / DSM 10237 / CIP 104748 / NCIMB 11846 / Nb-255</strain>
    </source>
</reference>
<dbReference type="Proteomes" id="UP000002531">
    <property type="component" value="Chromosome"/>
</dbReference>
<dbReference type="InterPro" id="IPR014795">
    <property type="entry name" value="TacA_1-like"/>
</dbReference>
<comment type="similarity">
    <text evidence="2">Belongs to the TacA antitoxin family.</text>
</comment>
<gene>
    <name evidence="3" type="ordered locus">Nwi_0837</name>
</gene>
<dbReference type="OrthoDB" id="7595899at2"/>